<dbReference type="Proteomes" id="UP001157161">
    <property type="component" value="Unassembled WGS sequence"/>
</dbReference>
<dbReference type="AlphaFoldDB" id="A0AA37XE49"/>
<dbReference type="EMBL" id="BSUM01000001">
    <property type="protein sequence ID" value="GMA31430.1"/>
    <property type="molecule type" value="Genomic_DNA"/>
</dbReference>
<evidence type="ECO:0000313" key="1">
    <source>
        <dbReference type="EMBL" id="GMA31430.1"/>
    </source>
</evidence>
<comment type="caution">
    <text evidence="1">The sequence shown here is derived from an EMBL/GenBank/DDBJ whole genome shotgun (WGS) entry which is preliminary data.</text>
</comment>
<reference evidence="1" key="2">
    <citation type="submission" date="2023-02" db="EMBL/GenBank/DDBJ databases">
        <authorList>
            <person name="Sun Q."/>
            <person name="Mori K."/>
        </authorList>
    </citation>
    <scope>NUCLEOTIDE SEQUENCE</scope>
    <source>
        <strain evidence="1">NBRC 112290</strain>
    </source>
</reference>
<name>A0AA37XE49_9MICO</name>
<keyword evidence="2" id="KW-1185">Reference proteome</keyword>
<sequence length="75" mass="8025">MVSALVTPTACALLYDDVPPERYLLGQAHLAAWVDDVLQGLSTDASDDALATSTLDALRSCTPETLPAWDYGERS</sequence>
<reference evidence="1" key="1">
    <citation type="journal article" date="2014" name="Int. J. Syst. Evol. Microbiol.">
        <title>Complete genome sequence of Corynebacterium casei LMG S-19264T (=DSM 44701T), isolated from a smear-ripened cheese.</title>
        <authorList>
            <consortium name="US DOE Joint Genome Institute (JGI-PGF)"/>
            <person name="Walter F."/>
            <person name="Albersmeier A."/>
            <person name="Kalinowski J."/>
            <person name="Ruckert C."/>
        </authorList>
    </citation>
    <scope>NUCLEOTIDE SEQUENCE</scope>
    <source>
        <strain evidence="1">NBRC 112290</strain>
    </source>
</reference>
<proteinExistence type="predicted"/>
<gene>
    <name evidence="1" type="ORF">GCM10025875_14220</name>
</gene>
<protein>
    <submittedName>
        <fullName evidence="1">Uncharacterized protein</fullName>
    </submittedName>
</protein>
<accession>A0AA37XE49</accession>
<organism evidence="1 2">
    <name type="scientific">Litorihabitans aurantiacus</name>
    <dbReference type="NCBI Taxonomy" id="1930061"/>
    <lineage>
        <taxon>Bacteria</taxon>
        <taxon>Bacillati</taxon>
        <taxon>Actinomycetota</taxon>
        <taxon>Actinomycetes</taxon>
        <taxon>Micrococcales</taxon>
        <taxon>Beutenbergiaceae</taxon>
        <taxon>Litorihabitans</taxon>
    </lineage>
</organism>
<evidence type="ECO:0000313" key="2">
    <source>
        <dbReference type="Proteomes" id="UP001157161"/>
    </source>
</evidence>